<protein>
    <recommendedName>
        <fullName evidence="6">BED-type domain-containing protein</fullName>
    </recommendedName>
</protein>
<feature type="compositionally biased region" description="Basic and acidic residues" evidence="4">
    <location>
        <begin position="164"/>
        <end position="173"/>
    </location>
</feature>
<dbReference type="Pfam" id="PF02892">
    <property type="entry name" value="zf-BED"/>
    <property type="match status" value="1"/>
</dbReference>
<keyword evidence="5" id="KW-0472">Membrane</keyword>
<evidence type="ECO:0000256" key="2">
    <source>
        <dbReference type="ARBA" id="ARBA00022771"/>
    </source>
</evidence>
<evidence type="ECO:0000256" key="1">
    <source>
        <dbReference type="ARBA" id="ARBA00022723"/>
    </source>
</evidence>
<dbReference type="InterPro" id="IPR038765">
    <property type="entry name" value="Papain-like_cys_pep_sf"/>
</dbReference>
<feature type="compositionally biased region" description="Polar residues" evidence="4">
    <location>
        <begin position="174"/>
        <end position="183"/>
    </location>
</feature>
<keyword evidence="2" id="KW-0863">Zinc-finger</keyword>
<name>A0AAP0QFH1_9ROSI</name>
<keyword evidence="1" id="KW-0479">Metal-binding</keyword>
<evidence type="ECO:0000256" key="4">
    <source>
        <dbReference type="SAM" id="MobiDB-lite"/>
    </source>
</evidence>
<sequence>MAPRSTVWQHFTRLTDNDKKCKCNYCGNEFECGSVGDEIVARDFSQDAYRRATVKMMFLINCLFVLWRIQTSITTVSYMVIIAHFINKDLNLHRKIISFNTDNDHSSETIGKAPKCDHMQGVGKFVTPSLYFQTCQRPADRNRQREDRLWRESINRQLEEMRNELRKTPRHSDIASSSYPRMPVENNNAVGDDGIEFVQAEAVAETPKTKDEGKKVTVKPLPAMKNTRHAGGVQRNKILLLQLFGTMCEAKMPDQEWIPYLLDYGVFQLEGIRAHIEGVTAVQMLYASILPGKRGVKPFGFVRPGLVSLGEECNPTASFDLRHVDYHWVLVIFDVLKKEVYYLDSYGGDLDDDLKELIKVPQQPASSVVCGFYVMRFMKYLINDFSLLMNNFNGKTTYSDAELDELLDIDAILHILVVLMLDFHVWELLALSNQYFLLPLVLLEMNYVVAFLHVGRNDSVVGFLMLLELN</sequence>
<feature type="region of interest" description="Disordered" evidence="4">
    <location>
        <begin position="164"/>
        <end position="183"/>
    </location>
</feature>
<comment type="caution">
    <text evidence="7">The sequence shown here is derived from an EMBL/GenBank/DDBJ whole genome shotgun (WGS) entry which is preliminary data.</text>
</comment>
<reference evidence="7 8" key="1">
    <citation type="submission" date="2024-05" db="EMBL/GenBank/DDBJ databases">
        <title>Haplotype-resolved chromosome-level genome assembly of Huyou (Citrus changshanensis).</title>
        <authorList>
            <person name="Miao C."/>
            <person name="Chen W."/>
            <person name="Wu Y."/>
            <person name="Wang L."/>
            <person name="Zhao S."/>
            <person name="Grierson D."/>
            <person name="Xu C."/>
            <person name="Chen K."/>
        </authorList>
    </citation>
    <scope>NUCLEOTIDE SEQUENCE [LARGE SCALE GENOMIC DNA]</scope>
    <source>
        <strain evidence="7">01-14</strain>
        <tissue evidence="7">Leaf</tissue>
    </source>
</reference>
<feature type="domain" description="BED-type" evidence="6">
    <location>
        <begin position="5"/>
        <end position="31"/>
    </location>
</feature>
<dbReference type="Gene3D" id="3.40.395.10">
    <property type="entry name" value="Adenoviral Proteinase, Chain A"/>
    <property type="match status" value="1"/>
</dbReference>
<keyword evidence="3" id="KW-0862">Zinc</keyword>
<proteinExistence type="predicted"/>
<evidence type="ECO:0000313" key="7">
    <source>
        <dbReference type="EMBL" id="KAK9187084.1"/>
    </source>
</evidence>
<keyword evidence="5" id="KW-1133">Transmembrane helix</keyword>
<dbReference type="SUPFAM" id="SSF54001">
    <property type="entry name" value="Cysteine proteinases"/>
    <property type="match status" value="1"/>
</dbReference>
<dbReference type="InterPro" id="IPR003656">
    <property type="entry name" value="Znf_BED"/>
</dbReference>
<evidence type="ECO:0000259" key="6">
    <source>
        <dbReference type="Pfam" id="PF02892"/>
    </source>
</evidence>
<gene>
    <name evidence="7" type="ORF">WN944_018474</name>
</gene>
<accession>A0AAP0QFH1</accession>
<feature type="transmembrane region" description="Helical" evidence="5">
    <location>
        <begin position="58"/>
        <end position="86"/>
    </location>
</feature>
<evidence type="ECO:0000256" key="5">
    <source>
        <dbReference type="SAM" id="Phobius"/>
    </source>
</evidence>
<evidence type="ECO:0000256" key="3">
    <source>
        <dbReference type="ARBA" id="ARBA00022833"/>
    </source>
</evidence>
<dbReference type="GO" id="GO:0003677">
    <property type="term" value="F:DNA binding"/>
    <property type="evidence" value="ECO:0007669"/>
    <property type="project" value="InterPro"/>
</dbReference>
<dbReference type="EMBL" id="JBCGBO010000007">
    <property type="protein sequence ID" value="KAK9187084.1"/>
    <property type="molecule type" value="Genomic_DNA"/>
</dbReference>
<dbReference type="Proteomes" id="UP001428341">
    <property type="component" value="Unassembled WGS sequence"/>
</dbReference>
<dbReference type="GO" id="GO:0008270">
    <property type="term" value="F:zinc ion binding"/>
    <property type="evidence" value="ECO:0007669"/>
    <property type="project" value="UniProtKB-KW"/>
</dbReference>
<keyword evidence="5" id="KW-0812">Transmembrane</keyword>
<organism evidence="7 8">
    <name type="scientific">Citrus x changshan-huyou</name>
    <dbReference type="NCBI Taxonomy" id="2935761"/>
    <lineage>
        <taxon>Eukaryota</taxon>
        <taxon>Viridiplantae</taxon>
        <taxon>Streptophyta</taxon>
        <taxon>Embryophyta</taxon>
        <taxon>Tracheophyta</taxon>
        <taxon>Spermatophyta</taxon>
        <taxon>Magnoliopsida</taxon>
        <taxon>eudicotyledons</taxon>
        <taxon>Gunneridae</taxon>
        <taxon>Pentapetalae</taxon>
        <taxon>rosids</taxon>
        <taxon>malvids</taxon>
        <taxon>Sapindales</taxon>
        <taxon>Rutaceae</taxon>
        <taxon>Aurantioideae</taxon>
        <taxon>Citrus</taxon>
    </lineage>
</organism>
<evidence type="ECO:0000313" key="8">
    <source>
        <dbReference type="Proteomes" id="UP001428341"/>
    </source>
</evidence>
<keyword evidence="8" id="KW-1185">Reference proteome</keyword>
<dbReference type="AlphaFoldDB" id="A0AAP0QFH1"/>